<gene>
    <name evidence="17" type="ORF">ECPE_LOCUS4699</name>
</gene>
<feature type="coiled-coil region" evidence="14">
    <location>
        <begin position="1263"/>
        <end position="1371"/>
    </location>
</feature>
<keyword evidence="8" id="KW-0472">Membrane</keyword>
<dbReference type="PANTHER" id="PTHR47535">
    <property type="entry name" value="MUSCLE-SPECIFIC PROTEIN 300 KDA, ISOFORM G"/>
    <property type="match status" value="1"/>
</dbReference>
<comment type="subcellular location">
    <subcellularLocation>
        <location evidence="1">Cytoplasm</location>
        <location evidence="1">Cytoskeleton</location>
    </subcellularLocation>
    <subcellularLocation>
        <location evidence="12">Endomembrane system</location>
        <topology evidence="12">Single-pass type IV membrane protein</topology>
        <orientation evidence="12">Cytoplasmic side</orientation>
    </subcellularLocation>
    <subcellularLocation>
        <location evidence="2">Nucleus membrane</location>
        <topology evidence="2">Single-pass membrane protein</topology>
        <orientation evidence="2">Cytoplasmic side</orientation>
    </subcellularLocation>
    <subcellularLocation>
        <location evidence="13">Nucleus membrane</location>
        <topology evidence="13">Single-pass type IV membrane protein</topology>
    </subcellularLocation>
</comment>
<evidence type="ECO:0000256" key="10">
    <source>
        <dbReference type="ARBA" id="ARBA00023212"/>
    </source>
</evidence>
<feature type="region of interest" description="Disordered" evidence="15">
    <location>
        <begin position="243"/>
        <end position="371"/>
    </location>
</feature>
<dbReference type="InterPro" id="IPR036872">
    <property type="entry name" value="CH_dom_sf"/>
</dbReference>
<dbReference type="InterPro" id="IPR001589">
    <property type="entry name" value="Actinin_actin-bd_CS"/>
</dbReference>
<keyword evidence="7 14" id="KW-0175">Coiled coil</keyword>
<feature type="compositionally biased region" description="Basic and acidic residues" evidence="15">
    <location>
        <begin position="292"/>
        <end position="303"/>
    </location>
</feature>
<dbReference type="SUPFAM" id="SSF47576">
    <property type="entry name" value="Calponin-homology domain, CH-domain"/>
    <property type="match status" value="1"/>
</dbReference>
<evidence type="ECO:0000256" key="15">
    <source>
        <dbReference type="SAM" id="MobiDB-lite"/>
    </source>
</evidence>
<evidence type="ECO:0000256" key="3">
    <source>
        <dbReference type="ARBA" id="ARBA00022490"/>
    </source>
</evidence>
<dbReference type="InterPro" id="IPR057057">
    <property type="entry name" value="Spectrin_SYNE1"/>
</dbReference>
<evidence type="ECO:0000256" key="1">
    <source>
        <dbReference type="ARBA" id="ARBA00004245"/>
    </source>
</evidence>
<feature type="compositionally biased region" description="Low complexity" evidence="15">
    <location>
        <begin position="331"/>
        <end position="354"/>
    </location>
</feature>
<dbReference type="GO" id="GO:0007097">
    <property type="term" value="P:nuclear migration"/>
    <property type="evidence" value="ECO:0007669"/>
    <property type="project" value="TreeGrafter"/>
</dbReference>
<keyword evidence="11" id="KW-0539">Nucleus</keyword>
<dbReference type="SMART" id="SM00033">
    <property type="entry name" value="CH"/>
    <property type="match status" value="1"/>
</dbReference>
<dbReference type="FunFam" id="1.10.418.10:FF:000099">
    <property type="entry name" value="Nuclear anchorage protein 1"/>
    <property type="match status" value="1"/>
</dbReference>
<dbReference type="Gene3D" id="1.20.58.60">
    <property type="match status" value="2"/>
</dbReference>
<keyword evidence="6" id="KW-1133">Transmembrane helix</keyword>
<feature type="coiled-coil region" evidence="14">
    <location>
        <begin position="1095"/>
        <end position="1198"/>
    </location>
</feature>
<reference evidence="17 18" key="1">
    <citation type="submission" date="2018-11" db="EMBL/GenBank/DDBJ databases">
        <authorList>
            <consortium name="Pathogen Informatics"/>
        </authorList>
    </citation>
    <scope>NUCLEOTIDE SEQUENCE [LARGE SCALE GENOMIC DNA]</scope>
    <source>
        <strain evidence="17 18">Egypt</strain>
    </source>
</reference>
<evidence type="ECO:0000259" key="16">
    <source>
        <dbReference type="PROSITE" id="PS50021"/>
    </source>
</evidence>
<evidence type="ECO:0000256" key="5">
    <source>
        <dbReference type="ARBA" id="ARBA00022737"/>
    </source>
</evidence>
<organism evidence="17 18">
    <name type="scientific">Echinostoma caproni</name>
    <dbReference type="NCBI Taxonomy" id="27848"/>
    <lineage>
        <taxon>Eukaryota</taxon>
        <taxon>Metazoa</taxon>
        <taxon>Spiralia</taxon>
        <taxon>Lophotrochozoa</taxon>
        <taxon>Platyhelminthes</taxon>
        <taxon>Trematoda</taxon>
        <taxon>Digenea</taxon>
        <taxon>Plagiorchiida</taxon>
        <taxon>Echinostomata</taxon>
        <taxon>Echinostomatoidea</taxon>
        <taxon>Echinostomatidae</taxon>
        <taxon>Echinostoma</taxon>
    </lineage>
</organism>
<dbReference type="GO" id="GO:0051015">
    <property type="term" value="F:actin filament binding"/>
    <property type="evidence" value="ECO:0007669"/>
    <property type="project" value="TreeGrafter"/>
</dbReference>
<name>A0A3P8JZV5_9TREM</name>
<dbReference type="Pfam" id="PF25034">
    <property type="entry name" value="Spectrin_SYNE1"/>
    <property type="match status" value="1"/>
</dbReference>
<dbReference type="PANTHER" id="PTHR47535:SF2">
    <property type="entry name" value="NESPRIN-3"/>
    <property type="match status" value="1"/>
</dbReference>
<dbReference type="InterPro" id="IPR052403">
    <property type="entry name" value="LINC-complex_assoc"/>
</dbReference>
<dbReference type="PROSITE" id="PS50021">
    <property type="entry name" value="CH"/>
    <property type="match status" value="1"/>
</dbReference>
<sequence length="1532" mass="170883">MRIFPILHPFPPRFPFSFAQIKLVNINSSDVVDGKPAIVLGLIWSIILYFQIDVPQRTLGKTVTATVTSKTASSTSETSSADASNAEADAKSQITAAGGRQALLTWVEDSVKPHLAKSGVKVRDFGTSWRDGRLLCMLINHIRPNSIDLGSLKGRTNRENLEHGFKVAEEKLGIPRLLDAEDLDVDKPDERSVMTYIAQFVRNSPAAAVKNGVEKLNTSFQFAHFDPHTFEFPARLIWKAKTKSTSEAAIKSKPDATTKMKPVTPKPKQDSGKAQSKTKVESAKTKLATAAPKDKSASGKQKTEPGQAKQDSVKSQLGGTKPPPTSKAGTVQSAKVVSSSSSKSAKPAKSQLSPTTQASIEPDPDIDPSLILSASTTSGLFEGRTRRVSYGGADSMDEEALRSLILATSPSTPGSADGGGSTLSLDKVHGIGSLSASLPSRMPGSNVTKAQAEQERIFLINIKELIARVRHNPISEQDFFTEFEILTQAQMEHESLTAYMMELSERKRQGLLLGLRPEELDRIEAEWSRVKPELDEWRWRLDEALPGDWKQIGLWLAQAERRLIADAELANQLGLEMAPGAANMTPTERYERLKKCLEQHEEALKEYERIKKQFDALKVKNEELNRQADEARDKPDVLAKLDVHLPESIVLAIENRLLNVELDAPLAKRRIERLTLRWNLAHQLDELRVNLTDWQSTRCKEPEEVKTKMKTIQDYLTSLGLPDRIEKSLNELTELSAQRDDIATGVAERRKEMEQKFAKSGDQQKIFLSLSQGVSVTTGGGAFMLMDSAETERNEANMFISSIRSRWIDAWDDVTDLQHHLEELQMKWETFEAEKAALKEWVANAKKILDDENSTAEERNKLYSELAQWRARISALNDLGHELMGQCDIQTASALDQELSGVNQVWTDVSSQVVRSAELNHAEQLKNQHADALHRLNEFFRTTERLLNQDFVLPETTNLDEANAATAAYRKQLEDARAALIEQARADYLEALRAAEQLMEAARAGQADMADAEALMAAARAAGERLDRLVNMEVPNRLDEVQAATQKAIDLALRLAPINSFIQNTEQSDEFGKFSAGELNLDLSGLSTEDAISKLKSHFTAIEQHEKALTEAEQRLKDLKAAGLKHVDVSQLELATAEARRKFEVLRAAAQRYEEALERRRIAERTFNASINELNDWLNEADRVMQMQTEAIEKHQQQAVSSEWLKDQLDEHKKFFEKLQEVGQASLQTVNRSYDELVSLYENDTLDFGVSAETAESNIVPPNDAANNVVVEASAKVQTLRDRYSDILSRAPQQEVELRYAMLEAQLRDQLELMNNALMEEESRIAAGEELSSILADHERIFGKSGLSSVCEQLLNEMRELSEQMSLLDTESPNRLSLRTDRLQKDFNQLTDHVGQLAVKLRSLPTQWADFDEKLYQLVDWTKEVEQLVRHLQTNPEDAKASDEVSAMELAARYRAMLSRFEELTGVTNEQGALAELLNAKLADLSLQGGLSATELATKRAALAAAIGSLRDLRSEVDAVLDRGEYACDGLM</sequence>
<keyword evidence="9" id="KW-0009">Actin-binding</keyword>
<proteinExistence type="predicted"/>
<dbReference type="GO" id="GO:0034993">
    <property type="term" value="C:meiotic nuclear membrane microtubule tethering complex"/>
    <property type="evidence" value="ECO:0007669"/>
    <property type="project" value="TreeGrafter"/>
</dbReference>
<keyword evidence="3" id="KW-0963">Cytoplasm</keyword>
<feature type="coiled-coil region" evidence="14">
    <location>
        <begin position="959"/>
        <end position="1001"/>
    </location>
</feature>
<dbReference type="GO" id="GO:0005737">
    <property type="term" value="C:cytoplasm"/>
    <property type="evidence" value="ECO:0007669"/>
    <property type="project" value="TreeGrafter"/>
</dbReference>
<keyword evidence="4" id="KW-0812">Transmembrane</keyword>
<evidence type="ECO:0000256" key="14">
    <source>
        <dbReference type="SAM" id="Coils"/>
    </source>
</evidence>
<accession>A0A3P8JZV5</accession>
<protein>
    <recommendedName>
        <fullName evidence="16">Calponin-homology (CH) domain-containing protein</fullName>
    </recommendedName>
</protein>
<dbReference type="OrthoDB" id="18853at2759"/>
<evidence type="ECO:0000256" key="2">
    <source>
        <dbReference type="ARBA" id="ARBA00004528"/>
    </source>
</evidence>
<dbReference type="PROSITE" id="PS00020">
    <property type="entry name" value="ACTININ_2"/>
    <property type="match status" value="1"/>
</dbReference>
<dbReference type="GO" id="GO:0005856">
    <property type="term" value="C:cytoskeleton"/>
    <property type="evidence" value="ECO:0007669"/>
    <property type="project" value="UniProtKB-SubCell"/>
</dbReference>
<dbReference type="Gene3D" id="1.10.418.10">
    <property type="entry name" value="Calponin-like domain"/>
    <property type="match status" value="2"/>
</dbReference>
<feature type="domain" description="Calponin-homology (CH)" evidence="16">
    <location>
        <begin position="97"/>
        <end position="205"/>
    </location>
</feature>
<keyword evidence="18" id="KW-1185">Reference proteome</keyword>
<evidence type="ECO:0000256" key="11">
    <source>
        <dbReference type="ARBA" id="ARBA00023242"/>
    </source>
</evidence>
<evidence type="ECO:0000256" key="12">
    <source>
        <dbReference type="ARBA" id="ARBA00060457"/>
    </source>
</evidence>
<evidence type="ECO:0000256" key="8">
    <source>
        <dbReference type="ARBA" id="ARBA00023136"/>
    </source>
</evidence>
<keyword evidence="5" id="KW-0677">Repeat</keyword>
<feature type="compositionally biased region" description="Polar residues" evidence="15">
    <location>
        <begin position="309"/>
        <end position="318"/>
    </location>
</feature>
<dbReference type="Pfam" id="PF00307">
    <property type="entry name" value="CH"/>
    <property type="match status" value="1"/>
</dbReference>
<dbReference type="GO" id="GO:0005640">
    <property type="term" value="C:nuclear outer membrane"/>
    <property type="evidence" value="ECO:0007669"/>
    <property type="project" value="TreeGrafter"/>
</dbReference>
<dbReference type="InterPro" id="IPR001715">
    <property type="entry name" value="CH_dom"/>
</dbReference>
<dbReference type="SUPFAM" id="SSF46966">
    <property type="entry name" value="Spectrin repeat"/>
    <property type="match status" value="2"/>
</dbReference>
<evidence type="ECO:0000256" key="13">
    <source>
        <dbReference type="ARBA" id="ARBA00060498"/>
    </source>
</evidence>
<dbReference type="EMBL" id="UZAN01041562">
    <property type="protein sequence ID" value="VDP73419.1"/>
    <property type="molecule type" value="Genomic_DNA"/>
</dbReference>
<keyword evidence="10" id="KW-0206">Cytoskeleton</keyword>
<evidence type="ECO:0000313" key="18">
    <source>
        <dbReference type="Proteomes" id="UP000272942"/>
    </source>
</evidence>
<evidence type="ECO:0000313" key="17">
    <source>
        <dbReference type="EMBL" id="VDP73419.1"/>
    </source>
</evidence>
<evidence type="ECO:0000256" key="9">
    <source>
        <dbReference type="ARBA" id="ARBA00023203"/>
    </source>
</evidence>
<feature type="coiled-coil region" evidence="14">
    <location>
        <begin position="590"/>
        <end position="634"/>
    </location>
</feature>
<evidence type="ECO:0000256" key="4">
    <source>
        <dbReference type="ARBA" id="ARBA00022692"/>
    </source>
</evidence>
<evidence type="ECO:0000256" key="7">
    <source>
        <dbReference type="ARBA" id="ARBA00023054"/>
    </source>
</evidence>
<dbReference type="Proteomes" id="UP000272942">
    <property type="component" value="Unassembled WGS sequence"/>
</dbReference>
<evidence type="ECO:0000256" key="6">
    <source>
        <dbReference type="ARBA" id="ARBA00022989"/>
    </source>
</evidence>